<evidence type="ECO:0000313" key="10">
    <source>
        <dbReference type="Proteomes" id="UP001161247"/>
    </source>
</evidence>
<evidence type="ECO:0000256" key="4">
    <source>
        <dbReference type="ARBA" id="ARBA00023163"/>
    </source>
</evidence>
<dbReference type="GO" id="GO:0005634">
    <property type="term" value="C:nucleus"/>
    <property type="evidence" value="ECO:0007669"/>
    <property type="project" value="UniProtKB-SubCell"/>
</dbReference>
<gene>
    <name evidence="9" type="ORF">OLC1_LOCUS18325</name>
</gene>
<dbReference type="PANTHER" id="PTHR33057">
    <property type="entry name" value="TRANSCRIPTION REPRESSOR OFP7-RELATED"/>
    <property type="match status" value="1"/>
</dbReference>
<organism evidence="9 10">
    <name type="scientific">Oldenlandia corymbosa var. corymbosa</name>
    <dbReference type="NCBI Taxonomy" id="529605"/>
    <lineage>
        <taxon>Eukaryota</taxon>
        <taxon>Viridiplantae</taxon>
        <taxon>Streptophyta</taxon>
        <taxon>Embryophyta</taxon>
        <taxon>Tracheophyta</taxon>
        <taxon>Spermatophyta</taxon>
        <taxon>Magnoliopsida</taxon>
        <taxon>eudicotyledons</taxon>
        <taxon>Gunneridae</taxon>
        <taxon>Pentapetalae</taxon>
        <taxon>asterids</taxon>
        <taxon>lamiids</taxon>
        <taxon>Gentianales</taxon>
        <taxon>Rubiaceae</taxon>
        <taxon>Rubioideae</taxon>
        <taxon>Spermacoceae</taxon>
        <taxon>Hedyotis-Oldenlandia complex</taxon>
        <taxon>Oldenlandia</taxon>
    </lineage>
</organism>
<evidence type="ECO:0000259" key="8">
    <source>
        <dbReference type="PROSITE" id="PS51754"/>
    </source>
</evidence>
<feature type="region of interest" description="Disordered" evidence="7">
    <location>
        <begin position="57"/>
        <end position="93"/>
    </location>
</feature>
<dbReference type="PANTHER" id="PTHR33057:SF224">
    <property type="entry name" value="TRANSCRIPTION REPRESSOR"/>
    <property type="match status" value="1"/>
</dbReference>
<dbReference type="NCBIfam" id="TIGR01568">
    <property type="entry name" value="A_thal_3678"/>
    <property type="match status" value="1"/>
</dbReference>
<evidence type="ECO:0000256" key="5">
    <source>
        <dbReference type="ARBA" id="ARBA00023242"/>
    </source>
</evidence>
<dbReference type="Pfam" id="PF04844">
    <property type="entry name" value="Ovate"/>
    <property type="match status" value="1"/>
</dbReference>
<evidence type="ECO:0000256" key="2">
    <source>
        <dbReference type="ARBA" id="ARBA00022491"/>
    </source>
</evidence>
<dbReference type="AlphaFoldDB" id="A0AAV1DV02"/>
<feature type="compositionally biased region" description="Basic residues" evidence="7">
    <location>
        <begin position="221"/>
        <end position="236"/>
    </location>
</feature>
<dbReference type="PROSITE" id="PS51754">
    <property type="entry name" value="OVATE"/>
    <property type="match status" value="1"/>
</dbReference>
<sequence>MAKSFKLRVTRLIHSAFQSCRSKDPSTLPHDPLPYSSSYIYFSSSVNPKYVAVDHFPTTNNNKASPPESRPSDIKPPPEEISNCFSEDSSDGREFKWKEEDKWHVVAKVFEESQKPRRKIYNSSASGDSGEDEISPLPRLSLTVAAAERRSRRGKSKKVKIPARPHHHRTSTSSAESGLFSNDEEENLESETLVSTSRSFSTDSSSEYIPQLETIREKPLTSRRRGKKRAKRKQPQKRAAPATIYRPSSVSESESPARLSVFQKLIPCSVDGKVKESFAVIKKSEDPYEDFKRSMMEMILEKQMFEESDLEQLLQCFLSLNSRDHHRLIVQAFVEIWEAMFCASDRHSSSNNHTDSSTKTSGV</sequence>
<comment type="function">
    <text evidence="6">Transcriptional repressor that regulates multiple aspects of plant growth and development.</text>
</comment>
<evidence type="ECO:0000256" key="1">
    <source>
        <dbReference type="ARBA" id="ARBA00004123"/>
    </source>
</evidence>
<keyword evidence="2 6" id="KW-0678">Repressor</keyword>
<protein>
    <recommendedName>
        <fullName evidence="6">Transcription repressor</fullName>
    </recommendedName>
    <alternativeName>
        <fullName evidence="6">Ovate family protein</fullName>
    </alternativeName>
</protein>
<evidence type="ECO:0000256" key="3">
    <source>
        <dbReference type="ARBA" id="ARBA00023015"/>
    </source>
</evidence>
<feature type="region of interest" description="Disordered" evidence="7">
    <location>
        <begin position="116"/>
        <end position="251"/>
    </location>
</feature>
<proteinExistence type="predicted"/>
<feature type="compositionally biased region" description="Basic residues" evidence="7">
    <location>
        <begin position="150"/>
        <end position="170"/>
    </location>
</feature>
<reference evidence="9" key="1">
    <citation type="submission" date="2023-03" db="EMBL/GenBank/DDBJ databases">
        <authorList>
            <person name="Julca I."/>
        </authorList>
    </citation>
    <scope>NUCLEOTIDE SEQUENCE</scope>
</reference>
<dbReference type="InterPro" id="IPR038933">
    <property type="entry name" value="Ovate"/>
</dbReference>
<dbReference type="InterPro" id="IPR006458">
    <property type="entry name" value="Ovate_C"/>
</dbReference>
<dbReference type="Proteomes" id="UP001161247">
    <property type="component" value="Chromosome 6"/>
</dbReference>
<name>A0AAV1DV02_OLDCO</name>
<feature type="compositionally biased region" description="Polar residues" evidence="7">
    <location>
        <begin position="171"/>
        <end position="180"/>
    </location>
</feature>
<feature type="compositionally biased region" description="Low complexity" evidence="7">
    <location>
        <begin position="195"/>
        <end position="206"/>
    </location>
</feature>
<evidence type="ECO:0000256" key="6">
    <source>
        <dbReference type="RuleBase" id="RU367028"/>
    </source>
</evidence>
<keyword evidence="3 6" id="KW-0805">Transcription regulation</keyword>
<keyword evidence="4 6" id="KW-0804">Transcription</keyword>
<comment type="subcellular location">
    <subcellularLocation>
        <location evidence="1 6">Nucleus</location>
    </subcellularLocation>
</comment>
<evidence type="ECO:0000256" key="7">
    <source>
        <dbReference type="SAM" id="MobiDB-lite"/>
    </source>
</evidence>
<dbReference type="EMBL" id="OX459123">
    <property type="protein sequence ID" value="CAI9110740.1"/>
    <property type="molecule type" value="Genomic_DNA"/>
</dbReference>
<evidence type="ECO:0000313" key="9">
    <source>
        <dbReference type="EMBL" id="CAI9110740.1"/>
    </source>
</evidence>
<accession>A0AAV1DV02</accession>
<dbReference type="GO" id="GO:0045892">
    <property type="term" value="P:negative regulation of DNA-templated transcription"/>
    <property type="evidence" value="ECO:0007669"/>
    <property type="project" value="UniProtKB-UniRule"/>
</dbReference>
<keyword evidence="10" id="KW-1185">Reference proteome</keyword>
<keyword evidence="5 6" id="KW-0539">Nucleus</keyword>
<feature type="domain" description="OVATE" evidence="8">
    <location>
        <begin position="280"/>
        <end position="339"/>
    </location>
</feature>